<gene>
    <name evidence="3" type="ORF">GCM10009030_07840</name>
</gene>
<dbReference type="Pfam" id="PF11721">
    <property type="entry name" value="Malectin"/>
    <property type="match status" value="1"/>
</dbReference>
<keyword evidence="4" id="KW-1185">Reference proteome</keyword>
<sequence length="311" mass="33325">MTEKRKTSRRAVLKGTVAGAIGVTGLTGTAAATQSNGKGTCSNPDGSQLVAKYEAMDTDDDGKNELVFEKTDTDLDPASNFSFPTITLDEDDEIESLEWDSYPYTITDIVVKAGPDCEHTSVGQKMSGSVTPSNGKAIGNIRFCATAPVIRPLYQANAGGGFTASNGDQWDPLTDYLVAGGNNTSSHGQPSSIDSSVPSGTPSQIWETERWDPGSGDEMQYEFPVPEGEQAEVRLYFYDGYGGTSFVGDRVFDISVEDQTVENFDIIEAYGDQTGAMKSFTVTSDGTIDVDFTHVVENPQINAIEILPLES</sequence>
<comment type="caution">
    <text evidence="3">The sequence shown here is derived from an EMBL/GenBank/DDBJ whole genome shotgun (WGS) entry which is preliminary data.</text>
</comment>
<reference evidence="3" key="2">
    <citation type="submission" date="2020-09" db="EMBL/GenBank/DDBJ databases">
        <authorList>
            <person name="Sun Q."/>
            <person name="Ohkuma M."/>
        </authorList>
    </citation>
    <scope>NUCLEOTIDE SEQUENCE</scope>
    <source>
        <strain evidence="3">JCM 17820</strain>
    </source>
</reference>
<dbReference type="PROSITE" id="PS51318">
    <property type="entry name" value="TAT"/>
    <property type="match status" value="1"/>
</dbReference>
<evidence type="ECO:0000313" key="4">
    <source>
        <dbReference type="Proteomes" id="UP000605784"/>
    </source>
</evidence>
<dbReference type="Proteomes" id="UP000605784">
    <property type="component" value="Unassembled WGS sequence"/>
</dbReference>
<dbReference type="InterPro" id="IPR006311">
    <property type="entry name" value="TAT_signal"/>
</dbReference>
<reference evidence="3" key="1">
    <citation type="journal article" date="2014" name="Int. J. Syst. Evol. Microbiol.">
        <title>Complete genome sequence of Corynebacterium casei LMG S-19264T (=DSM 44701T), isolated from a smear-ripened cheese.</title>
        <authorList>
            <consortium name="US DOE Joint Genome Institute (JGI-PGF)"/>
            <person name="Walter F."/>
            <person name="Albersmeier A."/>
            <person name="Kalinowski J."/>
            <person name="Ruckert C."/>
        </authorList>
    </citation>
    <scope>NUCLEOTIDE SEQUENCE</scope>
    <source>
        <strain evidence="3">JCM 17820</strain>
    </source>
</reference>
<evidence type="ECO:0000259" key="2">
    <source>
        <dbReference type="Pfam" id="PF11721"/>
    </source>
</evidence>
<evidence type="ECO:0000313" key="3">
    <source>
        <dbReference type="EMBL" id="GGN88289.1"/>
    </source>
</evidence>
<protein>
    <recommendedName>
        <fullName evidence="2">Malectin domain-containing protein</fullName>
    </recommendedName>
</protein>
<dbReference type="EMBL" id="BMOU01000001">
    <property type="protein sequence ID" value="GGN88289.1"/>
    <property type="molecule type" value="Genomic_DNA"/>
</dbReference>
<dbReference type="InterPro" id="IPR021720">
    <property type="entry name" value="Malectin_dom"/>
</dbReference>
<proteinExistence type="predicted"/>
<name>A0A830GJG6_9EURY</name>
<organism evidence="3 4">
    <name type="scientific">Haloarcula pellucida</name>
    <dbReference type="NCBI Taxonomy" id="1427151"/>
    <lineage>
        <taxon>Archaea</taxon>
        <taxon>Methanobacteriati</taxon>
        <taxon>Methanobacteriota</taxon>
        <taxon>Stenosarchaea group</taxon>
        <taxon>Halobacteria</taxon>
        <taxon>Halobacteriales</taxon>
        <taxon>Haloarculaceae</taxon>
        <taxon>Haloarcula</taxon>
    </lineage>
</organism>
<feature type="domain" description="Malectin" evidence="2">
    <location>
        <begin position="156"/>
        <end position="303"/>
    </location>
</feature>
<feature type="region of interest" description="Disordered" evidence="1">
    <location>
        <begin position="181"/>
        <end position="204"/>
    </location>
</feature>
<dbReference type="AlphaFoldDB" id="A0A830GJG6"/>
<dbReference type="Gene3D" id="2.60.120.430">
    <property type="entry name" value="Galactose-binding lectin"/>
    <property type="match status" value="1"/>
</dbReference>
<evidence type="ECO:0000256" key="1">
    <source>
        <dbReference type="SAM" id="MobiDB-lite"/>
    </source>
</evidence>
<accession>A0A830GJG6</accession>